<sequence>QEEIKIPGDYFHPRINSSKGVKKAEIKIYELLT</sequence>
<dbReference type="AlphaFoldDB" id="X1EGZ7"/>
<dbReference type="EMBL" id="BARU01002986">
    <property type="protein sequence ID" value="GAH19635.1"/>
    <property type="molecule type" value="Genomic_DNA"/>
</dbReference>
<name>X1EGZ7_9ZZZZ</name>
<feature type="non-terminal residue" evidence="1">
    <location>
        <position position="1"/>
    </location>
</feature>
<proteinExistence type="predicted"/>
<evidence type="ECO:0000313" key="1">
    <source>
        <dbReference type="EMBL" id="GAH19635.1"/>
    </source>
</evidence>
<comment type="caution">
    <text evidence="1">The sequence shown here is derived from an EMBL/GenBank/DDBJ whole genome shotgun (WGS) entry which is preliminary data.</text>
</comment>
<gene>
    <name evidence="1" type="ORF">S03H2_06713</name>
</gene>
<organism evidence="1">
    <name type="scientific">marine sediment metagenome</name>
    <dbReference type="NCBI Taxonomy" id="412755"/>
    <lineage>
        <taxon>unclassified sequences</taxon>
        <taxon>metagenomes</taxon>
        <taxon>ecological metagenomes</taxon>
    </lineage>
</organism>
<reference evidence="1" key="1">
    <citation type="journal article" date="2014" name="Front. Microbiol.">
        <title>High frequency of phylogenetically diverse reductive dehalogenase-homologous genes in deep subseafloor sedimentary metagenomes.</title>
        <authorList>
            <person name="Kawai M."/>
            <person name="Futagami T."/>
            <person name="Toyoda A."/>
            <person name="Takaki Y."/>
            <person name="Nishi S."/>
            <person name="Hori S."/>
            <person name="Arai W."/>
            <person name="Tsubouchi T."/>
            <person name="Morono Y."/>
            <person name="Uchiyama I."/>
            <person name="Ito T."/>
            <person name="Fujiyama A."/>
            <person name="Inagaki F."/>
            <person name="Takami H."/>
        </authorList>
    </citation>
    <scope>NUCLEOTIDE SEQUENCE</scope>
    <source>
        <strain evidence="1">Expedition CK06-06</strain>
    </source>
</reference>
<protein>
    <submittedName>
        <fullName evidence="1">Uncharacterized protein</fullName>
    </submittedName>
</protein>
<accession>X1EGZ7</accession>